<dbReference type="EMBL" id="LROR01000066">
    <property type="protein sequence ID" value="OBR91939.1"/>
    <property type="molecule type" value="Genomic_DNA"/>
</dbReference>
<feature type="domain" description="FAD/NAD(P)-binding" evidence="1">
    <location>
        <begin position="110"/>
        <end position="396"/>
    </location>
</feature>
<evidence type="ECO:0000313" key="6">
    <source>
        <dbReference type="Proteomes" id="UP000093694"/>
    </source>
</evidence>
<dbReference type="PANTHER" id="PTHR42783">
    <property type="entry name" value="GLUTAMATE SYNTHASE [NADPH] SMALL CHAIN"/>
    <property type="match status" value="1"/>
</dbReference>
<dbReference type="Proteomes" id="UP000093694">
    <property type="component" value="Unassembled WGS sequence"/>
</dbReference>
<evidence type="ECO:0000259" key="2">
    <source>
        <dbReference type="Pfam" id="PF14691"/>
    </source>
</evidence>
<keyword evidence="3" id="KW-0560">Oxidoreductase</keyword>
<dbReference type="PANTHER" id="PTHR42783:SF3">
    <property type="entry name" value="GLUTAMATE SYNTHASE [NADPH] SMALL CHAIN-RELATED"/>
    <property type="match status" value="1"/>
</dbReference>
<reference evidence="3 5" key="1">
    <citation type="journal article" date="2015" name="Biotechnol. Bioeng.">
        <title>Genome sequence and phenotypic characterization of Caulobacter segnis.</title>
        <authorList>
            <person name="Patel S."/>
            <person name="Fletcher B."/>
            <person name="Scott D.C."/>
            <person name="Ely B."/>
        </authorList>
    </citation>
    <scope>NUCLEOTIDE SEQUENCE [LARGE SCALE GENOMIC DNA]</scope>
    <source>
        <strain evidence="3 5">PS02</strain>
    </source>
</reference>
<dbReference type="GO" id="GO:0051536">
    <property type="term" value="F:iron-sulfur cluster binding"/>
    <property type="evidence" value="ECO:0007669"/>
    <property type="project" value="InterPro"/>
</dbReference>
<evidence type="ECO:0000259" key="1">
    <source>
        <dbReference type="Pfam" id="PF07992"/>
    </source>
</evidence>
<evidence type="ECO:0000313" key="4">
    <source>
        <dbReference type="EMBL" id="OBR91939.1"/>
    </source>
</evidence>
<dbReference type="PATRIC" id="fig|1705578.3.peg.3212"/>
<evidence type="ECO:0000313" key="3">
    <source>
        <dbReference type="EMBL" id="OAA85778.1"/>
    </source>
</evidence>
<evidence type="ECO:0000313" key="5">
    <source>
        <dbReference type="Proteomes" id="UP000077384"/>
    </source>
</evidence>
<keyword evidence="6" id="KW-1185">Reference proteome</keyword>
<dbReference type="Pfam" id="PF07992">
    <property type="entry name" value="Pyr_redox_2"/>
    <property type="match status" value="1"/>
</dbReference>
<dbReference type="PRINTS" id="PR00469">
    <property type="entry name" value="PNDRDTASEII"/>
</dbReference>
<dbReference type="AlphaFoldDB" id="A0A162L866"/>
<dbReference type="SUPFAM" id="SSF46548">
    <property type="entry name" value="alpha-helical ferredoxin"/>
    <property type="match status" value="1"/>
</dbReference>
<reference evidence="4 6" key="2">
    <citation type="journal article" date="2016" name="Front. Microbiol.">
        <title>Industrial Acetogenic Biocatalysts: A Comparative Metabolic and Genomic Analysis.</title>
        <authorList>
            <person name="Bengelsdorf F."/>
            <person name="Poehlein A."/>
            <person name="Sonja S."/>
            <person name="Erz C."/>
            <person name="Hummel T."/>
            <person name="Hoffmeister S."/>
            <person name="Daniel R."/>
            <person name="Durre P."/>
        </authorList>
    </citation>
    <scope>NUCLEOTIDE SEQUENCE [LARGE SCALE GENOMIC DNA]</scope>
    <source>
        <strain evidence="4 6">PTA-10522</strain>
    </source>
</reference>
<dbReference type="InterPro" id="IPR036188">
    <property type="entry name" value="FAD/NAD-bd_sf"/>
</dbReference>
<dbReference type="PRINTS" id="PR00368">
    <property type="entry name" value="FADPNR"/>
</dbReference>
<dbReference type="Gene3D" id="1.10.1060.10">
    <property type="entry name" value="Alpha-helical ferredoxin"/>
    <property type="match status" value="1"/>
</dbReference>
<dbReference type="EC" id="1.4.1.13" evidence="3"/>
<comment type="caution">
    <text evidence="3">The sequence shown here is derived from an EMBL/GenBank/DDBJ whole genome shotgun (WGS) entry which is preliminary data.</text>
</comment>
<dbReference type="SUPFAM" id="SSF51971">
    <property type="entry name" value="Nucleotide-binding domain"/>
    <property type="match status" value="1"/>
</dbReference>
<gene>
    <name evidence="3" type="primary">gltD_2</name>
    <name evidence="4" type="ORF">CLCOS_32470</name>
    <name evidence="3" type="ORF">WX73_03149</name>
</gene>
<feature type="domain" description="Dihydroprymidine dehydrogenase" evidence="2">
    <location>
        <begin position="7"/>
        <end position="95"/>
    </location>
</feature>
<organism evidence="3 5">
    <name type="scientific">Clostridium coskatii</name>
    <dbReference type="NCBI Taxonomy" id="1705578"/>
    <lineage>
        <taxon>Bacteria</taxon>
        <taxon>Bacillati</taxon>
        <taxon>Bacillota</taxon>
        <taxon>Clostridia</taxon>
        <taxon>Eubacteriales</taxon>
        <taxon>Clostridiaceae</taxon>
        <taxon>Clostridium</taxon>
    </lineage>
</organism>
<dbReference type="RefSeq" id="WP_063602492.1">
    <property type="nucleotide sequence ID" value="NZ_LITQ01000047.1"/>
</dbReference>
<dbReference type="Proteomes" id="UP000077384">
    <property type="component" value="Unassembled WGS sequence"/>
</dbReference>
<name>A0A162L866_9CLOT</name>
<dbReference type="Gene3D" id="3.50.50.60">
    <property type="entry name" value="FAD/NAD(P)-binding domain"/>
    <property type="match status" value="2"/>
</dbReference>
<accession>A0A162L866</accession>
<dbReference type="InterPro" id="IPR009051">
    <property type="entry name" value="Helical_ferredxn"/>
</dbReference>
<protein>
    <submittedName>
        <fullName evidence="3">Glutamate synthase [NADPH] small chain</fullName>
        <ecNumber evidence="3">1.4.1.13</ecNumber>
    </submittedName>
</protein>
<dbReference type="Pfam" id="PF14691">
    <property type="entry name" value="Fer4_20"/>
    <property type="match status" value="1"/>
</dbReference>
<dbReference type="InterPro" id="IPR023753">
    <property type="entry name" value="FAD/NAD-binding_dom"/>
</dbReference>
<dbReference type="GO" id="GO:0004355">
    <property type="term" value="F:glutamate synthase (NADPH) activity"/>
    <property type="evidence" value="ECO:0007669"/>
    <property type="project" value="UniProtKB-EC"/>
</dbReference>
<dbReference type="InterPro" id="IPR028261">
    <property type="entry name" value="DPD_II"/>
</dbReference>
<proteinExistence type="predicted"/>
<sequence>MDKIVFGEANRCLGCKVPQCKKGCPVSTPINEVIKLFKENKIKEAGKLLFENNPMSAICSQVCPHEKFCEGHCVLGKKGTPIKFGLIEKYISDFYLNFITSADIKKLNKKIAVVGSGPAGLSIAFIMARKGYDVTIFESHEDIGGVLRYGIPAFRLPKDILDRLKDKLFHMGVKIRPNTLIGPVITVEDLFRDGYRAVYIGTGVWSPRSLGLKGETYGNVNYAIDYLKNPEAYNLGDKVAIIGAGNVAMDAARTIIRNGSNDVTIIARSDEEHAGADNIEIDYAKLDGVKFLYKMAPVEITDDGIKIVPTEVSFDENTGKKKVMLKDEEAKLFNADSIIIAVGQGPKANIVNNSEGIEVNSKGLIQTDDSGRTTRSGVFASGDVVTGAKTVVEAVEVSKHLVSAMEEYIKSMDKKFESSDKN</sequence>
<dbReference type="EMBL" id="LITQ01000047">
    <property type="protein sequence ID" value="OAA85778.1"/>
    <property type="molecule type" value="Genomic_DNA"/>
</dbReference>